<organism evidence="7 8">
    <name type="scientific">Bacteroides ovatus</name>
    <dbReference type="NCBI Taxonomy" id="28116"/>
    <lineage>
        <taxon>Bacteria</taxon>
        <taxon>Pseudomonadati</taxon>
        <taxon>Bacteroidota</taxon>
        <taxon>Bacteroidia</taxon>
        <taxon>Bacteroidales</taxon>
        <taxon>Bacteroidaceae</taxon>
        <taxon>Bacteroides</taxon>
    </lineage>
</organism>
<name>A0A5M5MAY7_BACOV</name>
<dbReference type="PANTHER" id="PTHR43133">
    <property type="entry name" value="RNA POLYMERASE ECF-TYPE SIGMA FACTO"/>
    <property type="match status" value="1"/>
</dbReference>
<dbReference type="SUPFAM" id="SSF88659">
    <property type="entry name" value="Sigma3 and sigma4 domains of RNA polymerase sigma factors"/>
    <property type="match status" value="1"/>
</dbReference>
<evidence type="ECO:0000313" key="8">
    <source>
        <dbReference type="Proteomes" id="UP000478493"/>
    </source>
</evidence>
<dbReference type="Gene3D" id="1.10.10.10">
    <property type="entry name" value="Winged helix-like DNA-binding domain superfamily/Winged helix DNA-binding domain"/>
    <property type="match status" value="1"/>
</dbReference>
<evidence type="ECO:0000259" key="6">
    <source>
        <dbReference type="Pfam" id="PF08281"/>
    </source>
</evidence>
<dbReference type="InterPro" id="IPR039425">
    <property type="entry name" value="RNA_pol_sigma-70-like"/>
</dbReference>
<accession>A0A5M5MAY7</accession>
<dbReference type="InterPro" id="IPR007627">
    <property type="entry name" value="RNA_pol_sigma70_r2"/>
</dbReference>
<dbReference type="RefSeq" id="WP_118391609.1">
    <property type="nucleotide sequence ID" value="NZ_CAKJZH010000002.1"/>
</dbReference>
<evidence type="ECO:0000256" key="1">
    <source>
        <dbReference type="ARBA" id="ARBA00010641"/>
    </source>
</evidence>
<comment type="similarity">
    <text evidence="1">Belongs to the sigma-70 factor family. ECF subfamily.</text>
</comment>
<dbReference type="PANTHER" id="PTHR43133:SF46">
    <property type="entry name" value="RNA POLYMERASE SIGMA-70 FACTOR ECF SUBFAMILY"/>
    <property type="match status" value="1"/>
</dbReference>
<evidence type="ECO:0000256" key="3">
    <source>
        <dbReference type="ARBA" id="ARBA00023082"/>
    </source>
</evidence>
<dbReference type="GO" id="GO:0006352">
    <property type="term" value="P:DNA-templated transcription initiation"/>
    <property type="evidence" value="ECO:0007669"/>
    <property type="project" value="InterPro"/>
</dbReference>
<dbReference type="InterPro" id="IPR014284">
    <property type="entry name" value="RNA_pol_sigma-70_dom"/>
</dbReference>
<protein>
    <submittedName>
        <fullName evidence="7">RNA polymerase sigma-70 factor</fullName>
    </submittedName>
</protein>
<feature type="domain" description="RNA polymerase sigma-70 region 2" evidence="5">
    <location>
        <begin position="12"/>
        <end position="77"/>
    </location>
</feature>
<keyword evidence="2" id="KW-0805">Transcription regulation</keyword>
<dbReference type="Pfam" id="PF08281">
    <property type="entry name" value="Sigma70_r4_2"/>
    <property type="match status" value="1"/>
</dbReference>
<evidence type="ECO:0000256" key="4">
    <source>
        <dbReference type="ARBA" id="ARBA00023163"/>
    </source>
</evidence>
<dbReference type="SUPFAM" id="SSF88946">
    <property type="entry name" value="Sigma2 domain of RNA polymerase sigma factors"/>
    <property type="match status" value="1"/>
</dbReference>
<feature type="domain" description="RNA polymerase sigma factor 70 region 4 type 2" evidence="6">
    <location>
        <begin position="116"/>
        <end position="168"/>
    </location>
</feature>
<gene>
    <name evidence="7" type="ORF">F3B85_04550</name>
</gene>
<evidence type="ECO:0000256" key="2">
    <source>
        <dbReference type="ARBA" id="ARBA00023015"/>
    </source>
</evidence>
<dbReference type="InterPro" id="IPR013324">
    <property type="entry name" value="RNA_pol_sigma_r3/r4-like"/>
</dbReference>
<keyword evidence="3" id="KW-0731">Sigma factor</keyword>
<evidence type="ECO:0000313" key="7">
    <source>
        <dbReference type="EMBL" id="KAA4540804.1"/>
    </source>
</evidence>
<dbReference type="InterPro" id="IPR013249">
    <property type="entry name" value="RNA_pol_sigma70_r4_t2"/>
</dbReference>
<keyword evidence="4" id="KW-0804">Transcription</keyword>
<dbReference type="AlphaFoldDB" id="A0A5M5MAY7"/>
<proteinExistence type="inferred from homology"/>
<dbReference type="Pfam" id="PF04542">
    <property type="entry name" value="Sigma70_r2"/>
    <property type="match status" value="1"/>
</dbReference>
<dbReference type="Gene3D" id="1.10.1740.10">
    <property type="match status" value="1"/>
</dbReference>
<dbReference type="GO" id="GO:0003677">
    <property type="term" value="F:DNA binding"/>
    <property type="evidence" value="ECO:0007669"/>
    <property type="project" value="InterPro"/>
</dbReference>
<dbReference type="InterPro" id="IPR036388">
    <property type="entry name" value="WH-like_DNA-bd_sf"/>
</dbReference>
<comment type="caution">
    <text evidence="7">The sequence shown here is derived from an EMBL/GenBank/DDBJ whole genome shotgun (WGS) entry which is preliminary data.</text>
</comment>
<dbReference type="NCBIfam" id="TIGR02937">
    <property type="entry name" value="sigma70-ECF"/>
    <property type="match status" value="1"/>
</dbReference>
<dbReference type="InterPro" id="IPR014327">
    <property type="entry name" value="RNA_pol_sigma70_bacteroid"/>
</dbReference>
<evidence type="ECO:0000259" key="5">
    <source>
        <dbReference type="Pfam" id="PF04542"/>
    </source>
</evidence>
<sequence>MNENFDVTYKALFRRYYPSLIFYATRLVGEEEEAEDVVQDVFVELWKRKDHIEIGDQIQAFLYRAVYTRALNVLKHRSVEDGYCVAMEEINQRRAEFYQPDNNEVIRRIEDKELRKEIHDAINELPDKCKEVFKLSYLHDMKNKEIADILGVSLRTVEAHMYKALKYLRGRLDPLWAILFLFLWRL</sequence>
<dbReference type="Proteomes" id="UP000478493">
    <property type="component" value="Unassembled WGS sequence"/>
</dbReference>
<dbReference type="EMBL" id="VWGP01000003">
    <property type="protein sequence ID" value="KAA4540804.1"/>
    <property type="molecule type" value="Genomic_DNA"/>
</dbReference>
<reference evidence="7 8" key="1">
    <citation type="journal article" date="2019" name="Nat. Med.">
        <title>A library of human gut bacterial isolates paired with longitudinal multiomics data enables mechanistic microbiome research.</title>
        <authorList>
            <person name="Poyet M."/>
            <person name="Groussin M."/>
            <person name="Gibbons S.M."/>
            <person name="Avila-Pacheco J."/>
            <person name="Jiang X."/>
            <person name="Kearney S.M."/>
            <person name="Perrotta A.R."/>
            <person name="Berdy B."/>
            <person name="Zhao S."/>
            <person name="Lieberman T.D."/>
            <person name="Swanson P.K."/>
            <person name="Smith M."/>
            <person name="Roesemann S."/>
            <person name="Alexander J.E."/>
            <person name="Rich S.A."/>
            <person name="Livny J."/>
            <person name="Vlamakis H."/>
            <person name="Clish C."/>
            <person name="Bullock K."/>
            <person name="Deik A."/>
            <person name="Scott J."/>
            <person name="Pierce K.A."/>
            <person name="Xavier R.J."/>
            <person name="Alm E.J."/>
        </authorList>
    </citation>
    <scope>NUCLEOTIDE SEQUENCE [LARGE SCALE GENOMIC DNA]</scope>
    <source>
        <strain evidence="7 8">BIOML-A41</strain>
    </source>
</reference>
<dbReference type="GO" id="GO:0016987">
    <property type="term" value="F:sigma factor activity"/>
    <property type="evidence" value="ECO:0007669"/>
    <property type="project" value="UniProtKB-KW"/>
</dbReference>
<dbReference type="CDD" id="cd06171">
    <property type="entry name" value="Sigma70_r4"/>
    <property type="match status" value="1"/>
</dbReference>
<dbReference type="NCBIfam" id="TIGR02985">
    <property type="entry name" value="Sig70_bacteroi1"/>
    <property type="match status" value="1"/>
</dbReference>
<dbReference type="InterPro" id="IPR013325">
    <property type="entry name" value="RNA_pol_sigma_r2"/>
</dbReference>